<reference evidence="1 2" key="1">
    <citation type="submission" date="2018-11" db="EMBL/GenBank/DDBJ databases">
        <title>Sequencing the genomes of 1000 actinobacteria strains.</title>
        <authorList>
            <person name="Klenk H.-P."/>
        </authorList>
    </citation>
    <scope>NUCLEOTIDE SEQUENCE [LARGE SCALE GENOMIC DNA]</scope>
    <source>
        <strain evidence="1 2">DSM 43634</strain>
    </source>
</reference>
<gene>
    <name evidence="1" type="ORF">EDD30_1917</name>
</gene>
<sequence length="50" mass="5503">MPATSRWPWECRRLRSSIGLSATAAPQYVVKSGKTGRTAVHKPEALKHGK</sequence>
<dbReference type="Proteomes" id="UP000271683">
    <property type="component" value="Unassembled WGS sequence"/>
</dbReference>
<dbReference type="EMBL" id="RJKL01000001">
    <property type="protein sequence ID" value="ROP29133.1"/>
    <property type="molecule type" value="Genomic_DNA"/>
</dbReference>
<protein>
    <submittedName>
        <fullName evidence="1">DUF2945 family protein</fullName>
    </submittedName>
</protein>
<evidence type="ECO:0000313" key="2">
    <source>
        <dbReference type="Proteomes" id="UP000271683"/>
    </source>
</evidence>
<proteinExistence type="predicted"/>
<name>A0A3N1GFS8_9ACTN</name>
<accession>A0A3N1GFS8</accession>
<evidence type="ECO:0000313" key="1">
    <source>
        <dbReference type="EMBL" id="ROP29133.1"/>
    </source>
</evidence>
<dbReference type="AlphaFoldDB" id="A0A3N1GFS8"/>
<comment type="caution">
    <text evidence="1">The sequence shown here is derived from an EMBL/GenBank/DDBJ whole genome shotgun (WGS) entry which is preliminary data.</text>
</comment>
<dbReference type="RefSeq" id="WP_170047260.1">
    <property type="nucleotide sequence ID" value="NZ_RJKL01000001.1"/>
</dbReference>
<organism evidence="1 2">
    <name type="scientific">Couchioplanes caeruleus</name>
    <dbReference type="NCBI Taxonomy" id="56438"/>
    <lineage>
        <taxon>Bacteria</taxon>
        <taxon>Bacillati</taxon>
        <taxon>Actinomycetota</taxon>
        <taxon>Actinomycetes</taxon>
        <taxon>Micromonosporales</taxon>
        <taxon>Micromonosporaceae</taxon>
        <taxon>Couchioplanes</taxon>
    </lineage>
</organism>